<dbReference type="GO" id="GO:0006508">
    <property type="term" value="P:proteolysis"/>
    <property type="evidence" value="ECO:0007669"/>
    <property type="project" value="UniProtKB-KW"/>
</dbReference>
<comment type="similarity">
    <text evidence="2 9">Belongs to the peptidase M18 family.</text>
</comment>
<evidence type="ECO:0000256" key="1">
    <source>
        <dbReference type="ARBA" id="ARBA00001947"/>
    </source>
</evidence>
<dbReference type="AlphaFoldDB" id="A0A7X9UAJ6"/>
<evidence type="ECO:0000256" key="8">
    <source>
        <dbReference type="ARBA" id="ARBA00023049"/>
    </source>
</evidence>
<evidence type="ECO:0000256" key="3">
    <source>
        <dbReference type="ARBA" id="ARBA00022438"/>
    </source>
</evidence>
<dbReference type="Proteomes" id="UP000546970">
    <property type="component" value="Unassembled WGS sequence"/>
</dbReference>
<evidence type="ECO:0000256" key="5">
    <source>
        <dbReference type="ARBA" id="ARBA00022723"/>
    </source>
</evidence>
<evidence type="ECO:0000256" key="9">
    <source>
        <dbReference type="RuleBase" id="RU004386"/>
    </source>
</evidence>
<comment type="cofactor">
    <cofactor evidence="1 10">
        <name>Zn(2+)</name>
        <dbReference type="ChEBI" id="CHEBI:29105"/>
    </cofactor>
</comment>
<protein>
    <recommendedName>
        <fullName evidence="10">M18 family aminopeptidase</fullName>
        <ecNumber evidence="10">3.4.11.-</ecNumber>
    </recommendedName>
</protein>
<keyword evidence="5 9" id="KW-0479">Metal-binding</keyword>
<dbReference type="Gene3D" id="3.40.630.10">
    <property type="entry name" value="Zn peptidases"/>
    <property type="match status" value="1"/>
</dbReference>
<dbReference type="NCBIfam" id="NF002759">
    <property type="entry name" value="PRK02813.1"/>
    <property type="match status" value="1"/>
</dbReference>
<keyword evidence="12" id="KW-1185">Reference proteome</keyword>
<gene>
    <name evidence="11" type="ORF">HF320_01220</name>
</gene>
<dbReference type="GO" id="GO:0008237">
    <property type="term" value="F:metallopeptidase activity"/>
    <property type="evidence" value="ECO:0007669"/>
    <property type="project" value="UniProtKB-KW"/>
</dbReference>
<evidence type="ECO:0000256" key="6">
    <source>
        <dbReference type="ARBA" id="ARBA00022801"/>
    </source>
</evidence>
<evidence type="ECO:0000256" key="7">
    <source>
        <dbReference type="ARBA" id="ARBA00022833"/>
    </source>
</evidence>
<evidence type="ECO:0000256" key="10">
    <source>
        <dbReference type="RuleBase" id="RU004387"/>
    </source>
</evidence>
<dbReference type="Gene3D" id="2.30.250.10">
    <property type="entry name" value="Aminopeptidase i, Domain 2"/>
    <property type="match status" value="1"/>
</dbReference>
<dbReference type="InterPro" id="IPR001948">
    <property type="entry name" value="Peptidase_M18"/>
</dbReference>
<dbReference type="GO" id="GO:0004177">
    <property type="term" value="F:aminopeptidase activity"/>
    <property type="evidence" value="ECO:0007669"/>
    <property type="project" value="UniProtKB-KW"/>
</dbReference>
<dbReference type="Pfam" id="PF02127">
    <property type="entry name" value="Peptidase_M18"/>
    <property type="match status" value="1"/>
</dbReference>
<accession>A0A7X9UAJ6</accession>
<dbReference type="GO" id="GO:0008270">
    <property type="term" value="F:zinc ion binding"/>
    <property type="evidence" value="ECO:0007669"/>
    <property type="project" value="InterPro"/>
</dbReference>
<dbReference type="PANTHER" id="PTHR28570">
    <property type="entry name" value="ASPARTYL AMINOPEPTIDASE"/>
    <property type="match status" value="1"/>
</dbReference>
<dbReference type="EMBL" id="JABBCP010000001">
    <property type="protein sequence ID" value="NMF54956.1"/>
    <property type="molecule type" value="Genomic_DNA"/>
</dbReference>
<organism evidence="11 12">
    <name type="scientific">Collinsella acetigenes</name>
    <dbReference type="NCBI Taxonomy" id="2713419"/>
    <lineage>
        <taxon>Bacteria</taxon>
        <taxon>Bacillati</taxon>
        <taxon>Actinomycetota</taxon>
        <taxon>Coriobacteriia</taxon>
        <taxon>Coriobacteriales</taxon>
        <taxon>Coriobacteriaceae</taxon>
        <taxon>Collinsella</taxon>
    </lineage>
</organism>
<dbReference type="PANTHER" id="PTHR28570:SF3">
    <property type="entry name" value="ASPARTYL AMINOPEPTIDASE"/>
    <property type="match status" value="1"/>
</dbReference>
<evidence type="ECO:0000256" key="2">
    <source>
        <dbReference type="ARBA" id="ARBA00008290"/>
    </source>
</evidence>
<reference evidence="11 12" key="1">
    <citation type="submission" date="2020-04" db="EMBL/GenBank/DDBJ databases">
        <title>Collinsella sp. KGMB02528 nov., an anaerobic actinobacterium isolated from human feces.</title>
        <authorList>
            <person name="Han K.-I."/>
            <person name="Eom M.K."/>
            <person name="Kim J.-S."/>
            <person name="Lee K.C."/>
            <person name="Suh M.K."/>
            <person name="Park S.-H."/>
            <person name="Lee J.H."/>
            <person name="Kang S.W."/>
            <person name="Park J.-E."/>
            <person name="Oh B.S."/>
            <person name="Yu S.Y."/>
            <person name="Choi S.-H."/>
            <person name="Lee D.H."/>
            <person name="Yoon H."/>
            <person name="Kim B.-Y."/>
            <person name="Lee J.H."/>
            <person name="Lee J.-S."/>
        </authorList>
    </citation>
    <scope>NUCLEOTIDE SEQUENCE [LARGE SCALE GENOMIC DNA]</scope>
    <source>
        <strain evidence="11 12">KGMB02528</strain>
    </source>
</reference>
<dbReference type="GO" id="GO:0005737">
    <property type="term" value="C:cytoplasm"/>
    <property type="evidence" value="ECO:0007669"/>
    <property type="project" value="UniProtKB-ARBA"/>
</dbReference>
<keyword evidence="6 9" id="KW-0378">Hydrolase</keyword>
<keyword evidence="4 9" id="KW-0645">Protease</keyword>
<evidence type="ECO:0000313" key="12">
    <source>
        <dbReference type="Proteomes" id="UP000546970"/>
    </source>
</evidence>
<evidence type="ECO:0000256" key="4">
    <source>
        <dbReference type="ARBA" id="ARBA00022670"/>
    </source>
</evidence>
<proteinExistence type="inferred from homology"/>
<name>A0A7X9UAJ6_9ACTN</name>
<sequence>MTKEDLTAAESLIEFIDSCPSMFHTAMTLSERLEQAGYVYLPEGSAWTIERGGSYYTRRNNSSVIAWHVGARVAQAAAEKPCAAAPYHFQLTASHGDSPTFKVKSVGELEGPQGYLRLNVEAYGGMIDYTWFDRPLSLAGRVLVRTGARVESRLFSLDRDVAIIPSLAIHMNRDVNNGFAPNRARDLCPLISAGALPAGSLDQMVADELGVDVADVLARDLFLVNRQRSCVWGMANEFVSAPKLDDLACAYTSLEAMLAQTNEHDVSLFACFDNEEVGSGTKQGAMSTFLRDTLARVNEGLGFGEEDYRRALAASMLVSCDNAHALHPNRPDCADEGARPMLNAGLVIKEAANQHYCTDAFSRAALVAVLENAQVPYQAFANRSDMAGGSTLGNLSNIQASMHAVDVGLPQLAMHSSFETTGVRDVTLAIQALTAFYNADLQISEADSVVLA</sequence>
<comment type="caution">
    <text evidence="11">The sequence shown here is derived from an EMBL/GenBank/DDBJ whole genome shotgun (WGS) entry which is preliminary data.</text>
</comment>
<keyword evidence="8 9" id="KW-0482">Metalloprotease</keyword>
<keyword evidence="3 9" id="KW-0031">Aminopeptidase</keyword>
<keyword evidence="7 9" id="KW-0862">Zinc</keyword>
<dbReference type="PRINTS" id="PR00932">
    <property type="entry name" value="AMINO1PTASE"/>
</dbReference>
<dbReference type="InterPro" id="IPR023358">
    <property type="entry name" value="Peptidase_M18_dom2"/>
</dbReference>
<dbReference type="CDD" id="cd05658">
    <property type="entry name" value="M18_DAP"/>
    <property type="match status" value="1"/>
</dbReference>
<evidence type="ECO:0000313" key="11">
    <source>
        <dbReference type="EMBL" id="NMF54956.1"/>
    </source>
</evidence>
<dbReference type="SUPFAM" id="SSF53187">
    <property type="entry name" value="Zn-dependent exopeptidases"/>
    <property type="match status" value="1"/>
</dbReference>
<dbReference type="EC" id="3.4.11.-" evidence="10"/>
<dbReference type="SUPFAM" id="SSF101821">
    <property type="entry name" value="Aminopeptidase/glucanase lid domain"/>
    <property type="match status" value="1"/>
</dbReference>